<proteinExistence type="predicted"/>
<dbReference type="Proteomes" id="UP000814140">
    <property type="component" value="Unassembled WGS sequence"/>
</dbReference>
<organism evidence="1 2">
    <name type="scientific">Artomyces pyxidatus</name>
    <dbReference type="NCBI Taxonomy" id="48021"/>
    <lineage>
        <taxon>Eukaryota</taxon>
        <taxon>Fungi</taxon>
        <taxon>Dikarya</taxon>
        <taxon>Basidiomycota</taxon>
        <taxon>Agaricomycotina</taxon>
        <taxon>Agaricomycetes</taxon>
        <taxon>Russulales</taxon>
        <taxon>Auriscalpiaceae</taxon>
        <taxon>Artomyces</taxon>
    </lineage>
</organism>
<keyword evidence="2" id="KW-1185">Reference proteome</keyword>
<reference evidence="1" key="2">
    <citation type="journal article" date="2022" name="New Phytol.">
        <title>Evolutionary transition to the ectomycorrhizal habit in the genomes of a hyperdiverse lineage of mushroom-forming fungi.</title>
        <authorList>
            <person name="Looney B."/>
            <person name="Miyauchi S."/>
            <person name="Morin E."/>
            <person name="Drula E."/>
            <person name="Courty P.E."/>
            <person name="Kohler A."/>
            <person name="Kuo A."/>
            <person name="LaButti K."/>
            <person name="Pangilinan J."/>
            <person name="Lipzen A."/>
            <person name="Riley R."/>
            <person name="Andreopoulos W."/>
            <person name="He G."/>
            <person name="Johnson J."/>
            <person name="Nolan M."/>
            <person name="Tritt A."/>
            <person name="Barry K.W."/>
            <person name="Grigoriev I.V."/>
            <person name="Nagy L.G."/>
            <person name="Hibbett D."/>
            <person name="Henrissat B."/>
            <person name="Matheny P.B."/>
            <person name="Labbe J."/>
            <person name="Martin F.M."/>
        </authorList>
    </citation>
    <scope>NUCLEOTIDE SEQUENCE</scope>
    <source>
        <strain evidence="1">HHB10654</strain>
    </source>
</reference>
<protein>
    <submittedName>
        <fullName evidence="1">Uncharacterized protein</fullName>
    </submittedName>
</protein>
<reference evidence="1" key="1">
    <citation type="submission" date="2021-03" db="EMBL/GenBank/DDBJ databases">
        <authorList>
            <consortium name="DOE Joint Genome Institute"/>
            <person name="Ahrendt S."/>
            <person name="Looney B.P."/>
            <person name="Miyauchi S."/>
            <person name="Morin E."/>
            <person name="Drula E."/>
            <person name="Courty P.E."/>
            <person name="Chicoki N."/>
            <person name="Fauchery L."/>
            <person name="Kohler A."/>
            <person name="Kuo A."/>
            <person name="Labutti K."/>
            <person name="Pangilinan J."/>
            <person name="Lipzen A."/>
            <person name="Riley R."/>
            <person name="Andreopoulos W."/>
            <person name="He G."/>
            <person name="Johnson J."/>
            <person name="Barry K.W."/>
            <person name="Grigoriev I.V."/>
            <person name="Nagy L."/>
            <person name="Hibbett D."/>
            <person name="Henrissat B."/>
            <person name="Matheny P.B."/>
            <person name="Labbe J."/>
            <person name="Martin F."/>
        </authorList>
    </citation>
    <scope>NUCLEOTIDE SEQUENCE</scope>
    <source>
        <strain evidence="1">HHB10654</strain>
    </source>
</reference>
<dbReference type="EMBL" id="MU277229">
    <property type="protein sequence ID" value="KAI0059066.1"/>
    <property type="molecule type" value="Genomic_DNA"/>
</dbReference>
<comment type="caution">
    <text evidence="1">The sequence shown here is derived from an EMBL/GenBank/DDBJ whole genome shotgun (WGS) entry which is preliminary data.</text>
</comment>
<sequence length="695" mass="74221">MNGERASAITYCEGVRPGRHVLATGDERATGDDARRDRRMPDRTYVGSAQRGNVTDGSEQGGLGSLELWDEKHVPWHNTQLVRAIPFRQARPAPASGSHSLLCCRPLPISIQPHHPFLQRSPLAFTMAAVLQPNRFTPYRSPPTAGILLNPSPSHSAVALPASPFSAISNLPPASPYPSSSSSSHSPPSSTDTTPPPSLQNSLTLPPPFPQSAAAHNSSRGRSSSSPAAGRRIRFAPLPDPRRAVCVTEHGIELPLPAVFDSDDDELGSTSCAGAGSSSTSSSDHPTPSLLLGDAVLNDPRAVPTITTTSPPNTPPSPPSPTAAPTKRAPSPHRSTPPQSNSRLAKKLFKPFLFKPASASSSDLHSAPSSRESSRTRGDDAAWGAPLGRWTSESSMSTVTSRRTVTTAPTGTSSSSNTKSSSGTGWSWGAPLGRAQSASASSAPKRMLNGRVYGAPRRQQQQPFANVRDEEPEFVEWGYGGMGAVKKGTSGASSAWSRLQSDQKVVVGAFDDAPRGRRVERDEDDDGSGMAWVKKRREAKERREREEREKEKAVVKHVEDTAVEAQETEDKGEQEHVPAHVLLALPPPTAHHPHTDEKTAALPAAPKQEQESASSTSSSSDDEEEADDEGVKEEADDDDDDEEEVRCALDCCRGGKADGLCRTSIARRRWARAWSSSAGIANELHASHRALPLCL</sequence>
<accession>A0ACB8ST28</accession>
<name>A0ACB8ST28_9AGAM</name>
<gene>
    <name evidence="1" type="ORF">BV25DRAFT_1165479</name>
</gene>
<evidence type="ECO:0000313" key="2">
    <source>
        <dbReference type="Proteomes" id="UP000814140"/>
    </source>
</evidence>
<evidence type="ECO:0000313" key="1">
    <source>
        <dbReference type="EMBL" id="KAI0059066.1"/>
    </source>
</evidence>